<sequence>MAAAARRAGARGKSTMTPERQLQIKIGVLKRTSKDLTAYQKEVETERARLDKLVTSGADESDQTHQHAVIEEAASMIPDTLGRIEAAASDLEAFLDAHRTDEGIAGSAALKEATELIHALRDDLEEEEGEDAGDGADEMED</sequence>
<evidence type="ECO:0000313" key="13">
    <source>
        <dbReference type="Proteomes" id="UP000325113"/>
    </source>
</evidence>
<proteinExistence type="inferred from homology"/>
<comment type="similarity">
    <text evidence="1 3">Belongs to the TBCA family.</text>
</comment>
<dbReference type="InterPro" id="IPR004226">
    <property type="entry name" value="TBCA"/>
</dbReference>
<comment type="subunit">
    <text evidence="3">Supercomplex made of cofactors A to E. Cofactors A and D function by capturing and stabilizing tubulin in a quasi-native conformation. Cofactor E binds to the cofactor D-tubulin complex; interaction with cofactor C then causes the release of tubulin polypeptides that are committed to the native state.</text>
</comment>
<reference evidence="10 11" key="1">
    <citation type="submission" date="2019-07" db="EMBL/GenBank/DDBJ databases">
        <title>Genomes of Cafeteria roenbergensis.</title>
        <authorList>
            <person name="Fischer M.G."/>
            <person name="Hackl T."/>
            <person name="Roman M."/>
        </authorList>
    </citation>
    <scope>NUCLEOTIDE SEQUENCE [LARGE SCALE GENOMIC DNA]</scope>
    <source>
        <strain evidence="6 11">BVI</strain>
        <strain evidence="7 13">Cflag</strain>
        <strain evidence="9 10">E4-10P</strain>
        <strain evidence="8 12">RCC970-E3</strain>
    </source>
</reference>
<keyword evidence="2 3" id="KW-0143">Chaperone</keyword>
<evidence type="ECO:0000313" key="8">
    <source>
        <dbReference type="EMBL" id="KAA0166919.1"/>
    </source>
</evidence>
<keyword evidence="3" id="KW-0493">Microtubule</keyword>
<dbReference type="Gene3D" id="1.20.58.90">
    <property type="match status" value="1"/>
</dbReference>
<dbReference type="Proteomes" id="UP000324907">
    <property type="component" value="Unassembled WGS sequence"/>
</dbReference>
<dbReference type="EMBL" id="VLTO01000030">
    <property type="protein sequence ID" value="KAA0173696.1"/>
    <property type="molecule type" value="Genomic_DNA"/>
</dbReference>
<evidence type="ECO:0000313" key="7">
    <source>
        <dbReference type="EMBL" id="KAA0160232.1"/>
    </source>
</evidence>
<dbReference type="GO" id="GO:0005829">
    <property type="term" value="C:cytosol"/>
    <property type="evidence" value="ECO:0007669"/>
    <property type="project" value="TreeGrafter"/>
</dbReference>
<evidence type="ECO:0000313" key="9">
    <source>
        <dbReference type="EMBL" id="KAA0173696.1"/>
    </source>
</evidence>
<evidence type="ECO:0000313" key="11">
    <source>
        <dbReference type="Proteomes" id="UP000323011"/>
    </source>
</evidence>
<evidence type="ECO:0000313" key="12">
    <source>
        <dbReference type="Proteomes" id="UP000324907"/>
    </source>
</evidence>
<dbReference type="Proteomes" id="UP000325113">
    <property type="component" value="Unassembled WGS sequence"/>
</dbReference>
<comment type="subcellular location">
    <subcellularLocation>
        <location evidence="3">Cytoplasm</location>
        <location evidence="3">Cytoskeleton</location>
    </subcellularLocation>
</comment>
<dbReference type="OMA" id="EECEMMI"/>
<dbReference type="GO" id="GO:0007023">
    <property type="term" value="P:post-chaperonin tubulin folding pathway"/>
    <property type="evidence" value="ECO:0007669"/>
    <property type="project" value="UniProtKB-UniRule"/>
</dbReference>
<dbReference type="OrthoDB" id="296187at2759"/>
<accession>A0A5A8CBT6</accession>
<organism evidence="6 11">
    <name type="scientific">Cafeteria roenbergensis</name>
    <name type="common">Marine flagellate</name>
    <dbReference type="NCBI Taxonomy" id="33653"/>
    <lineage>
        <taxon>Eukaryota</taxon>
        <taxon>Sar</taxon>
        <taxon>Stramenopiles</taxon>
        <taxon>Bigyra</taxon>
        <taxon>Opalozoa</taxon>
        <taxon>Bicosoecida</taxon>
        <taxon>Cafeteriaceae</taxon>
        <taxon>Cafeteria</taxon>
    </lineage>
</organism>
<dbReference type="GO" id="GO:0007021">
    <property type="term" value="P:tubulin complex assembly"/>
    <property type="evidence" value="ECO:0007669"/>
    <property type="project" value="UniProtKB-UniRule"/>
</dbReference>
<evidence type="ECO:0000313" key="10">
    <source>
        <dbReference type="Proteomes" id="UP000322899"/>
    </source>
</evidence>
<protein>
    <recommendedName>
        <fullName evidence="3">Tubulin-specific chaperone A</fullName>
    </recommendedName>
</protein>
<keyword evidence="3" id="KW-0206">Cytoskeleton</keyword>
<keyword evidence="11" id="KW-1185">Reference proteome</keyword>
<evidence type="ECO:0000256" key="2">
    <source>
        <dbReference type="ARBA" id="ARBA00023186"/>
    </source>
</evidence>
<evidence type="ECO:0000256" key="4">
    <source>
        <dbReference type="SAM" id="MobiDB-lite"/>
    </source>
</evidence>
<evidence type="ECO:0000313" key="5">
    <source>
        <dbReference type="EMBL" id="CAD8573659.1"/>
    </source>
</evidence>
<gene>
    <name evidence="5" type="ORF">CROE0942_LOCUS18042</name>
    <name evidence="9" type="ORF">FNF27_04846</name>
    <name evidence="8" type="ORF">FNF28_02991</name>
    <name evidence="6" type="ORF">FNF29_05330</name>
    <name evidence="7" type="ORF">FNF31_04399</name>
</gene>
<dbReference type="EMBL" id="VLTL01000037">
    <property type="protein sequence ID" value="KAA0166919.1"/>
    <property type="molecule type" value="Genomic_DNA"/>
</dbReference>
<dbReference type="GO" id="GO:0048487">
    <property type="term" value="F:beta-tubulin binding"/>
    <property type="evidence" value="ECO:0007669"/>
    <property type="project" value="InterPro"/>
</dbReference>
<reference evidence="5" key="2">
    <citation type="submission" date="2021-01" db="EMBL/GenBank/DDBJ databases">
        <authorList>
            <person name="Corre E."/>
            <person name="Pelletier E."/>
            <person name="Niang G."/>
            <person name="Scheremetjew M."/>
            <person name="Finn R."/>
            <person name="Kale V."/>
            <person name="Holt S."/>
            <person name="Cochrane G."/>
            <person name="Meng A."/>
            <person name="Brown T."/>
            <person name="Cohen L."/>
        </authorList>
    </citation>
    <scope>NUCLEOTIDE SEQUENCE</scope>
    <source>
        <strain evidence="5">E4-10</strain>
    </source>
</reference>
<dbReference type="SUPFAM" id="SSF46988">
    <property type="entry name" value="Tubulin chaperone cofactor A"/>
    <property type="match status" value="1"/>
</dbReference>
<dbReference type="Proteomes" id="UP000323011">
    <property type="component" value="Unassembled WGS sequence"/>
</dbReference>
<dbReference type="Pfam" id="PF02970">
    <property type="entry name" value="TBCA"/>
    <property type="match status" value="1"/>
</dbReference>
<dbReference type="Proteomes" id="UP000322899">
    <property type="component" value="Unassembled WGS sequence"/>
</dbReference>
<dbReference type="PANTHER" id="PTHR21500:SF0">
    <property type="entry name" value="TUBULIN-SPECIFIC CHAPERONE A"/>
    <property type="match status" value="1"/>
</dbReference>
<dbReference type="PANTHER" id="PTHR21500">
    <property type="entry name" value="TUBULIN-SPECIFIC CHAPERONE A"/>
    <property type="match status" value="1"/>
</dbReference>
<evidence type="ECO:0000256" key="1">
    <source>
        <dbReference type="ARBA" id="ARBA00006806"/>
    </source>
</evidence>
<keyword evidence="3" id="KW-0963">Cytoplasm</keyword>
<name>A0A5A8CBT6_CAFRO</name>
<feature type="compositionally biased region" description="Acidic residues" evidence="4">
    <location>
        <begin position="123"/>
        <end position="141"/>
    </location>
</feature>
<dbReference type="EMBL" id="VLTN01000035">
    <property type="protein sequence ID" value="KAA0150318.1"/>
    <property type="molecule type" value="Genomic_DNA"/>
</dbReference>
<dbReference type="EMBL" id="HBET01026679">
    <property type="protein sequence ID" value="CAD8573659.1"/>
    <property type="molecule type" value="Transcribed_RNA"/>
</dbReference>
<dbReference type="EMBL" id="VLTM01000046">
    <property type="protein sequence ID" value="KAA0160232.1"/>
    <property type="molecule type" value="Genomic_DNA"/>
</dbReference>
<dbReference type="AlphaFoldDB" id="A0A5A8CBT6"/>
<dbReference type="InterPro" id="IPR036126">
    <property type="entry name" value="TBCA_sf"/>
</dbReference>
<dbReference type="GO" id="GO:0005874">
    <property type="term" value="C:microtubule"/>
    <property type="evidence" value="ECO:0007669"/>
    <property type="project" value="UniProtKB-KW"/>
</dbReference>
<evidence type="ECO:0000256" key="3">
    <source>
        <dbReference type="RuleBase" id="RU364030"/>
    </source>
</evidence>
<evidence type="ECO:0000313" key="6">
    <source>
        <dbReference type="EMBL" id="KAA0150318.1"/>
    </source>
</evidence>
<feature type="region of interest" description="Disordered" evidence="4">
    <location>
        <begin position="120"/>
        <end position="141"/>
    </location>
</feature>